<name>A0ABQ7VCG2_SOLTU</name>
<evidence type="ECO:0000313" key="1">
    <source>
        <dbReference type="EMBL" id="KAH0761229.1"/>
    </source>
</evidence>
<gene>
    <name evidence="1" type="ORF">KY290_017302</name>
</gene>
<proteinExistence type="predicted"/>
<reference evidence="1 2" key="1">
    <citation type="journal article" date="2021" name="bioRxiv">
        <title>Chromosome-scale and haplotype-resolved genome assembly of a tetraploid potato cultivar.</title>
        <authorList>
            <person name="Sun H."/>
            <person name="Jiao W.-B."/>
            <person name="Krause K."/>
            <person name="Campoy J.A."/>
            <person name="Goel M."/>
            <person name="Folz-Donahue K."/>
            <person name="Kukat C."/>
            <person name="Huettel B."/>
            <person name="Schneeberger K."/>
        </authorList>
    </citation>
    <scope>NUCLEOTIDE SEQUENCE [LARGE SCALE GENOMIC DNA]</scope>
    <source>
        <strain evidence="1">SolTubOtavaFocal</strain>
        <tissue evidence="1">Leaves</tissue>
    </source>
</reference>
<evidence type="ECO:0000313" key="2">
    <source>
        <dbReference type="Proteomes" id="UP000826656"/>
    </source>
</evidence>
<keyword evidence="2" id="KW-1185">Reference proteome</keyword>
<dbReference type="EMBL" id="JAIVGD010000013">
    <property type="protein sequence ID" value="KAH0761229.1"/>
    <property type="molecule type" value="Genomic_DNA"/>
</dbReference>
<protein>
    <submittedName>
        <fullName evidence="1">Uncharacterized protein</fullName>
    </submittedName>
</protein>
<accession>A0ABQ7VCG2</accession>
<comment type="caution">
    <text evidence="1">The sequence shown here is derived from an EMBL/GenBank/DDBJ whole genome shotgun (WGS) entry which is preliminary data.</text>
</comment>
<sequence length="90" mass="10184">MEGKVIDLLNSTDQEARCVVQLKELELMDENNSNLGVHKGGCKLLVYERRNREPHRGNEGEKKWRSVGGGKWVKYDYNQARGNAGGILIL</sequence>
<dbReference type="Proteomes" id="UP000826656">
    <property type="component" value="Unassembled WGS sequence"/>
</dbReference>
<organism evidence="1 2">
    <name type="scientific">Solanum tuberosum</name>
    <name type="common">Potato</name>
    <dbReference type="NCBI Taxonomy" id="4113"/>
    <lineage>
        <taxon>Eukaryota</taxon>
        <taxon>Viridiplantae</taxon>
        <taxon>Streptophyta</taxon>
        <taxon>Embryophyta</taxon>
        <taxon>Tracheophyta</taxon>
        <taxon>Spermatophyta</taxon>
        <taxon>Magnoliopsida</taxon>
        <taxon>eudicotyledons</taxon>
        <taxon>Gunneridae</taxon>
        <taxon>Pentapetalae</taxon>
        <taxon>asterids</taxon>
        <taxon>lamiids</taxon>
        <taxon>Solanales</taxon>
        <taxon>Solanaceae</taxon>
        <taxon>Solanoideae</taxon>
        <taxon>Solaneae</taxon>
        <taxon>Solanum</taxon>
    </lineage>
</organism>